<feature type="region of interest" description="Disordered" evidence="1">
    <location>
        <begin position="500"/>
        <end position="557"/>
    </location>
</feature>
<reference evidence="3" key="1">
    <citation type="submission" date="2023-06" db="EMBL/GenBank/DDBJ databases">
        <title>Genome-scale phylogeny and comparative genomics of the fungal order Sordariales.</title>
        <authorList>
            <consortium name="Lawrence Berkeley National Laboratory"/>
            <person name="Hensen N."/>
            <person name="Bonometti L."/>
            <person name="Westerberg I."/>
            <person name="Brannstrom I.O."/>
            <person name="Guillou S."/>
            <person name="Cros-Aarteil S."/>
            <person name="Calhoun S."/>
            <person name="Haridas S."/>
            <person name="Kuo A."/>
            <person name="Mondo S."/>
            <person name="Pangilinan J."/>
            <person name="Riley R."/>
            <person name="Labutti K."/>
            <person name="Andreopoulos B."/>
            <person name="Lipzen A."/>
            <person name="Chen C."/>
            <person name="Yanf M."/>
            <person name="Daum C."/>
            <person name="Ng V."/>
            <person name="Clum A."/>
            <person name="Steindorff A."/>
            <person name="Ohm R."/>
            <person name="Martin F."/>
            <person name="Silar P."/>
            <person name="Natvig D."/>
            <person name="Lalanne C."/>
            <person name="Gautier V."/>
            <person name="Ament-Velasquez S.L."/>
            <person name="Kruys A."/>
            <person name="Hutchinson M.I."/>
            <person name="Powell A.J."/>
            <person name="Barry K."/>
            <person name="Miller A.N."/>
            <person name="Grigoriev I.V."/>
            <person name="Debuchy R."/>
            <person name="Gladieux P."/>
            <person name="Thoren M.H."/>
            <person name="Johannesson H."/>
        </authorList>
    </citation>
    <scope>NUCLEOTIDE SEQUENCE</scope>
    <source>
        <strain evidence="3">8032-3</strain>
    </source>
</reference>
<dbReference type="EMBL" id="MU839002">
    <property type="protein sequence ID" value="KAK1769732.1"/>
    <property type="molecule type" value="Genomic_DNA"/>
</dbReference>
<protein>
    <recommendedName>
        <fullName evidence="5">Glycoprotease family protein</fullName>
    </recommendedName>
</protein>
<dbReference type="RefSeq" id="XP_060285945.1">
    <property type="nucleotide sequence ID" value="XM_060429774.1"/>
</dbReference>
<feature type="region of interest" description="Disordered" evidence="1">
    <location>
        <begin position="155"/>
        <end position="181"/>
    </location>
</feature>
<name>A0AAJ0C6Q5_9PEZI</name>
<feature type="transmembrane region" description="Helical" evidence="2">
    <location>
        <begin position="593"/>
        <end position="615"/>
    </location>
</feature>
<evidence type="ECO:0000256" key="1">
    <source>
        <dbReference type="SAM" id="MobiDB-lite"/>
    </source>
</evidence>
<sequence>MDDLKSQRNHPFDTTFDHSADSRQREDWEDWEDDGPVTVFYNGDDSLLESTAENPSKSTTKSTRITQPRVSTTRPSALSRLKSRRRQKAQNAKAGIKLETDMSKFRPDHIAFQMKPGFETAESRRGRFVDAAALKALEGEPSTSTVGSFHWLRRKPSQASKGKAAMPKTVRTPVGQDLSPNDRPIVIGFALPEGSHADISPQTAIVRTPDDFPIIQPYDYPHNLPITAIQFTQQHQQQQSVWSPDTEDGYSPFQASAATSSIYSQPNRGGQQDNVPPMPPLPSNLKGRSRATTLADDDEDEDAGTPVTLFEEDGSPVATHKSLGAGGKTQSPATTIRRSRGWWDAVTSPFTPSTPFTTSPDTIGPGHSPASIFWKGSPAKEPLPSGKVPGPLSIVTQEVPQRRVTPELVVGASSPTIASSRSRQGSSRPEPRSEKGLVLAEEPQYPGEEPPPYSPPSNEQQVRYRAVFPPGHPLNTLSAPSPGPMSPGLAGTMTSQGAITMTDVPLTPPPREVGAGAGPLPNRPLGSFVPGDHYFEVAGRGPRQKAERQRRRHEKEDAVARKVGGLWKGRGCIPANGCYGRPGREGRKRRRMCLGVAAGVIASIILIVVLVVTLAHPRRSDPGPSDQWLNLTAFPPIPTGVLTVVGPDNSQAVTACIQPSTLWSCSLPKEQADAAAPFRPTQPKFIFQIQFDNSSSQKWNVPNEAPPRAGGAHKARGTAARRARALLRRASQRSDSKFAPDPAPPSFREMWFLGNTTDGIQSDQKAGEPTPFYISLLRSVNESVGPDVLERRFVYNVSNFPAPDRYLNGTGAPATLFPLPTQQPLRLYDRGLPTEHYGFYSYYDKSIYVKSKSALDQSTAGQGEVPADLNGGALETEANFQVVWGQTRFKVEIWTRMSGITRLVGGGADNPTTTTTSRPGTLPYPVTVTLDKHGGDARRKGTVWYPVDDRQRIDTSHLGDENVILYNLGFNGPWINPPDASADPSLGGFDGGTGGCKCEYTNFIVQNGQ</sequence>
<evidence type="ECO:0000313" key="3">
    <source>
        <dbReference type="EMBL" id="KAK1769732.1"/>
    </source>
</evidence>
<feature type="compositionally biased region" description="Polar residues" evidence="1">
    <location>
        <begin position="48"/>
        <end position="76"/>
    </location>
</feature>
<feature type="region of interest" description="Disordered" evidence="1">
    <location>
        <begin position="263"/>
        <end position="312"/>
    </location>
</feature>
<dbReference type="Proteomes" id="UP001244011">
    <property type="component" value="Unassembled WGS sequence"/>
</dbReference>
<feature type="region of interest" description="Disordered" evidence="1">
    <location>
        <begin position="705"/>
        <end position="744"/>
    </location>
</feature>
<organism evidence="3 4">
    <name type="scientific">Phialemonium atrogriseum</name>
    <dbReference type="NCBI Taxonomy" id="1093897"/>
    <lineage>
        <taxon>Eukaryota</taxon>
        <taxon>Fungi</taxon>
        <taxon>Dikarya</taxon>
        <taxon>Ascomycota</taxon>
        <taxon>Pezizomycotina</taxon>
        <taxon>Sordariomycetes</taxon>
        <taxon>Sordariomycetidae</taxon>
        <taxon>Cephalothecales</taxon>
        <taxon>Cephalothecaceae</taxon>
        <taxon>Phialemonium</taxon>
    </lineage>
</organism>
<keyword evidence="2" id="KW-0812">Transmembrane</keyword>
<evidence type="ECO:0000256" key="2">
    <source>
        <dbReference type="SAM" id="Phobius"/>
    </source>
</evidence>
<dbReference type="AlphaFoldDB" id="A0AAJ0C6Q5"/>
<proteinExistence type="predicted"/>
<keyword evidence="2" id="KW-0472">Membrane</keyword>
<feature type="region of interest" description="Disordered" evidence="1">
    <location>
        <begin position="1"/>
        <end position="93"/>
    </location>
</feature>
<feature type="compositionally biased region" description="Polar residues" evidence="1">
    <location>
        <begin position="413"/>
        <end position="427"/>
    </location>
</feature>
<dbReference type="GeneID" id="85312961"/>
<keyword evidence="2" id="KW-1133">Transmembrane helix</keyword>
<feature type="region of interest" description="Disordered" evidence="1">
    <location>
        <begin position="352"/>
        <end position="437"/>
    </location>
</feature>
<feature type="compositionally biased region" description="Basic residues" evidence="1">
    <location>
        <begin position="711"/>
        <end position="731"/>
    </location>
</feature>
<evidence type="ECO:0000313" key="4">
    <source>
        <dbReference type="Proteomes" id="UP001244011"/>
    </source>
</evidence>
<comment type="caution">
    <text evidence="3">The sequence shown here is derived from an EMBL/GenBank/DDBJ whole genome shotgun (WGS) entry which is preliminary data.</text>
</comment>
<accession>A0AAJ0C6Q5</accession>
<feature type="compositionally biased region" description="Polar residues" evidence="1">
    <location>
        <begin position="263"/>
        <end position="274"/>
    </location>
</feature>
<gene>
    <name evidence="3" type="ORF">QBC33DRAFT_557017</name>
</gene>
<keyword evidence="4" id="KW-1185">Reference proteome</keyword>
<feature type="compositionally biased region" description="Basic and acidic residues" evidence="1">
    <location>
        <begin position="15"/>
        <end position="26"/>
    </location>
</feature>
<evidence type="ECO:0008006" key="5">
    <source>
        <dbReference type="Google" id="ProtNLM"/>
    </source>
</evidence>